<reference evidence="4" key="1">
    <citation type="journal article" date="2017" name="Genome Biol.">
        <title>Comparative genomics reveals high biological diversity and specific adaptations in the industrially and medically important fungal genus Aspergillus.</title>
        <authorList>
            <person name="de Vries R.P."/>
            <person name="Riley R."/>
            <person name="Wiebenga A."/>
            <person name="Aguilar-Osorio G."/>
            <person name="Amillis S."/>
            <person name="Uchima C.A."/>
            <person name="Anderluh G."/>
            <person name="Asadollahi M."/>
            <person name="Askin M."/>
            <person name="Barry K."/>
            <person name="Battaglia E."/>
            <person name="Bayram O."/>
            <person name="Benocci T."/>
            <person name="Braus-Stromeyer S.A."/>
            <person name="Caldana C."/>
            <person name="Canovas D."/>
            <person name="Cerqueira G.C."/>
            <person name="Chen F."/>
            <person name="Chen W."/>
            <person name="Choi C."/>
            <person name="Clum A."/>
            <person name="Dos Santos R.A."/>
            <person name="Damasio A.R."/>
            <person name="Diallinas G."/>
            <person name="Emri T."/>
            <person name="Fekete E."/>
            <person name="Flipphi M."/>
            <person name="Freyberg S."/>
            <person name="Gallo A."/>
            <person name="Gournas C."/>
            <person name="Habgood R."/>
            <person name="Hainaut M."/>
            <person name="Harispe M.L."/>
            <person name="Henrissat B."/>
            <person name="Hilden K.S."/>
            <person name="Hope R."/>
            <person name="Hossain A."/>
            <person name="Karabika E."/>
            <person name="Karaffa L."/>
            <person name="Karanyi Z."/>
            <person name="Krasevec N."/>
            <person name="Kuo A."/>
            <person name="Kusch H."/>
            <person name="LaButti K."/>
            <person name="Lagendijk E.L."/>
            <person name="Lapidus A."/>
            <person name="Levasseur A."/>
            <person name="Lindquist E."/>
            <person name="Lipzen A."/>
            <person name="Logrieco A.F."/>
            <person name="MacCabe A."/>
            <person name="Maekelae M.R."/>
            <person name="Malavazi I."/>
            <person name="Melin P."/>
            <person name="Meyer V."/>
            <person name="Mielnichuk N."/>
            <person name="Miskei M."/>
            <person name="Molnar A.P."/>
            <person name="Mule G."/>
            <person name="Ngan C.Y."/>
            <person name="Orejas M."/>
            <person name="Orosz E."/>
            <person name="Ouedraogo J.P."/>
            <person name="Overkamp K.M."/>
            <person name="Park H.-S."/>
            <person name="Perrone G."/>
            <person name="Piumi F."/>
            <person name="Punt P.J."/>
            <person name="Ram A.F."/>
            <person name="Ramon A."/>
            <person name="Rauscher S."/>
            <person name="Record E."/>
            <person name="Riano-Pachon D.M."/>
            <person name="Robert V."/>
            <person name="Roehrig J."/>
            <person name="Ruller R."/>
            <person name="Salamov A."/>
            <person name="Salih N.S."/>
            <person name="Samson R.A."/>
            <person name="Sandor E."/>
            <person name="Sanguinetti M."/>
            <person name="Schuetze T."/>
            <person name="Sepcic K."/>
            <person name="Shelest E."/>
            <person name="Sherlock G."/>
            <person name="Sophianopoulou V."/>
            <person name="Squina F.M."/>
            <person name="Sun H."/>
            <person name="Susca A."/>
            <person name="Todd R.B."/>
            <person name="Tsang A."/>
            <person name="Unkles S.E."/>
            <person name="van de Wiele N."/>
            <person name="van Rossen-Uffink D."/>
            <person name="Oliveira J.V."/>
            <person name="Vesth T.C."/>
            <person name="Visser J."/>
            <person name="Yu J.-H."/>
            <person name="Zhou M."/>
            <person name="Andersen M.R."/>
            <person name="Archer D.B."/>
            <person name="Baker S.E."/>
            <person name="Benoit I."/>
            <person name="Brakhage A.A."/>
            <person name="Braus G.H."/>
            <person name="Fischer R."/>
            <person name="Frisvad J.C."/>
            <person name="Goldman G.H."/>
            <person name="Houbraken J."/>
            <person name="Oakley B."/>
            <person name="Pocsi I."/>
            <person name="Scazzocchio C."/>
            <person name="Seiboth B."/>
            <person name="vanKuyk P.A."/>
            <person name="Wortman J."/>
            <person name="Dyer P.S."/>
            <person name="Grigoriev I.V."/>
        </authorList>
    </citation>
    <scope>NUCLEOTIDE SEQUENCE [LARGE SCALE GENOMIC DNA]</scope>
    <source>
        <strain evidence="4">CBS 583.65</strain>
    </source>
</reference>
<feature type="signal peptide" evidence="2">
    <location>
        <begin position="1"/>
        <end position="22"/>
    </location>
</feature>
<keyword evidence="2" id="KW-0732">Signal</keyword>
<evidence type="ECO:0000256" key="1">
    <source>
        <dbReference type="ARBA" id="ARBA00022801"/>
    </source>
</evidence>
<gene>
    <name evidence="3" type="ORF">ASPVEDRAFT_81964</name>
</gene>
<dbReference type="SUPFAM" id="SSF53254">
    <property type="entry name" value="Phosphoglycerate mutase-like"/>
    <property type="match status" value="1"/>
</dbReference>
<dbReference type="AlphaFoldDB" id="A0A1L9PFS4"/>
<feature type="chain" id="PRO_5012159965" description="3-phytase" evidence="2">
    <location>
        <begin position="23"/>
        <end position="542"/>
    </location>
</feature>
<dbReference type="RefSeq" id="XP_040666153.1">
    <property type="nucleotide sequence ID" value="XM_040817116.1"/>
</dbReference>
<dbReference type="PANTHER" id="PTHR20963">
    <property type="entry name" value="MULTIPLE INOSITOL POLYPHOSPHATE PHOSPHATASE-RELATED"/>
    <property type="match status" value="1"/>
</dbReference>
<evidence type="ECO:0000313" key="3">
    <source>
        <dbReference type="EMBL" id="OJJ00391.1"/>
    </source>
</evidence>
<protein>
    <recommendedName>
        <fullName evidence="5">3-phytase</fullName>
    </recommendedName>
</protein>
<dbReference type="InterPro" id="IPR029033">
    <property type="entry name" value="His_PPase_superfam"/>
</dbReference>
<dbReference type="CDD" id="cd07061">
    <property type="entry name" value="HP_HAP_like"/>
    <property type="match status" value="1"/>
</dbReference>
<dbReference type="Pfam" id="PF00328">
    <property type="entry name" value="His_Phos_2"/>
    <property type="match status" value="1"/>
</dbReference>
<dbReference type="EMBL" id="KV878127">
    <property type="protein sequence ID" value="OJJ00391.1"/>
    <property type="molecule type" value="Genomic_DNA"/>
</dbReference>
<dbReference type="Gene3D" id="3.40.50.1240">
    <property type="entry name" value="Phosphoglycerate mutase-like"/>
    <property type="match status" value="1"/>
</dbReference>
<evidence type="ECO:0000313" key="4">
    <source>
        <dbReference type="Proteomes" id="UP000184073"/>
    </source>
</evidence>
<accession>A0A1L9PFS4</accession>
<name>A0A1L9PFS4_ASPVE</name>
<dbReference type="GO" id="GO:0003993">
    <property type="term" value="F:acid phosphatase activity"/>
    <property type="evidence" value="ECO:0007669"/>
    <property type="project" value="TreeGrafter"/>
</dbReference>
<dbReference type="GeneID" id="63732627"/>
<dbReference type="InterPro" id="IPR000560">
    <property type="entry name" value="His_Pase_clade-2"/>
</dbReference>
<dbReference type="STRING" id="1036611.A0A1L9PFS4"/>
<organism evidence="3 4">
    <name type="scientific">Aspergillus versicolor CBS 583.65</name>
    <dbReference type="NCBI Taxonomy" id="1036611"/>
    <lineage>
        <taxon>Eukaryota</taxon>
        <taxon>Fungi</taxon>
        <taxon>Dikarya</taxon>
        <taxon>Ascomycota</taxon>
        <taxon>Pezizomycotina</taxon>
        <taxon>Eurotiomycetes</taxon>
        <taxon>Eurotiomycetidae</taxon>
        <taxon>Eurotiales</taxon>
        <taxon>Aspergillaceae</taxon>
        <taxon>Aspergillus</taxon>
        <taxon>Aspergillus subgen. Nidulantes</taxon>
    </lineage>
</organism>
<keyword evidence="1" id="KW-0378">Hydrolase</keyword>
<evidence type="ECO:0008006" key="5">
    <source>
        <dbReference type="Google" id="ProtNLM"/>
    </source>
</evidence>
<dbReference type="OrthoDB" id="6509975at2759"/>
<dbReference type="VEuPathDB" id="FungiDB:ASPVEDRAFT_81964"/>
<dbReference type="PANTHER" id="PTHR20963:SF43">
    <property type="entry name" value="PUTATIVE (AFU_ORTHOLOGUE AFUA_7G01240)-RELATED"/>
    <property type="match status" value="1"/>
</dbReference>
<evidence type="ECO:0000256" key="2">
    <source>
        <dbReference type="SAM" id="SignalP"/>
    </source>
</evidence>
<keyword evidence="4" id="KW-1185">Reference proteome</keyword>
<sequence length="542" mass="58580">MAPATLTGSAIALLSLVGGSAAIPGASSTSAVPSSSSAAAAPTGTSYPSGFDMTKSWGNLSPYADAPDFSIPGGSPVGCELSQVHILHRHAQRYATDYPLDGGSMELFVSALKNASKKHPHTKIGTGPLAFLNDWDYLLGLEDLLPSGAATEAASGARFWSQYGRLLYGASAGEANWDAQLNVFPDGTPRPKPKFRTTDYPRILESARWWSSGFFANTGGNSSYAQYDLVLTPEKDGFNNTLSPTSACGKGLDEGEDRAAEFLPAMVKNAAERFAAYLPGDFFSRDKQTAALELLGMFNMCPYEYAALGSSSFCTLFTEQEWRDFEYFIDLQFYDMYGLGSPSGRAQGIGYVQELAARLQNKLIDTSESSINSTYDGNKDTFPLNQPLFMDMSHDDVIVSVLAALGLDYFKYSPQGMPSTVSHAPERHFKLNELTPFGARLVSEIWTCPKDTSFHDLQAQKYKNPDLSSESDMQQYIRFVLNNAPLPLDGLSACDGSVNGFCPLKSFLGEVPKLTEQAAYQEACFGNYNASIPVGDGRPPSA</sequence>
<proteinExistence type="predicted"/>
<dbReference type="Proteomes" id="UP000184073">
    <property type="component" value="Unassembled WGS sequence"/>
</dbReference>